<keyword evidence="4 12" id="KW-0479">Metal-binding</keyword>
<dbReference type="AlphaFoldDB" id="A0A5A8CFF4"/>
<keyword evidence="9 12" id="KW-0805">Transcription regulation</keyword>
<dbReference type="GO" id="GO:0005506">
    <property type="term" value="F:iron ion binding"/>
    <property type="evidence" value="ECO:0007669"/>
    <property type="project" value="UniProtKB-UniRule"/>
</dbReference>
<evidence type="ECO:0000313" key="16">
    <source>
        <dbReference type="EMBL" id="KAA0173828.1"/>
    </source>
</evidence>
<dbReference type="GO" id="GO:0032453">
    <property type="term" value="F:histone H3K4 demethylase activity"/>
    <property type="evidence" value="ECO:0007669"/>
    <property type="project" value="TreeGrafter"/>
</dbReference>
<comment type="function">
    <text evidence="12">Oxygenase that can act as both a histone lysine demethylase and a ribosomal histidine hydroxylase.</text>
</comment>
<dbReference type="SUPFAM" id="SSF51197">
    <property type="entry name" value="Clavaminate synthase-like"/>
    <property type="match status" value="1"/>
</dbReference>
<proteinExistence type="inferred from homology"/>
<dbReference type="InterPro" id="IPR049043">
    <property type="entry name" value="WHD_RIOX1"/>
</dbReference>
<keyword evidence="3" id="KW-0678">Repressor</keyword>
<keyword evidence="5" id="KW-0156">Chromatin regulator</keyword>
<dbReference type="OrthoDB" id="425950at2759"/>
<evidence type="ECO:0000256" key="2">
    <source>
        <dbReference type="ARBA" id="ARBA00010309"/>
    </source>
</evidence>
<evidence type="ECO:0000259" key="14">
    <source>
        <dbReference type="PROSITE" id="PS51184"/>
    </source>
</evidence>
<dbReference type="EMBL" id="VLTN01000027">
    <property type="protein sequence ID" value="KAA0151459.1"/>
    <property type="molecule type" value="Genomic_DNA"/>
</dbReference>
<organism evidence="15 18">
    <name type="scientific">Cafeteria roenbergensis</name>
    <name type="common">Marine flagellate</name>
    <dbReference type="NCBI Taxonomy" id="33653"/>
    <lineage>
        <taxon>Eukaryota</taxon>
        <taxon>Sar</taxon>
        <taxon>Stramenopiles</taxon>
        <taxon>Bigyra</taxon>
        <taxon>Opalozoa</taxon>
        <taxon>Bicosoecida</taxon>
        <taxon>Cafeteriaceae</taxon>
        <taxon>Cafeteria</taxon>
    </lineage>
</organism>
<name>A0A5A8CFF4_CAFRO</name>
<dbReference type="Gene3D" id="3.90.930.40">
    <property type="match status" value="1"/>
</dbReference>
<dbReference type="Proteomes" id="UP000323011">
    <property type="component" value="Unassembled WGS sequence"/>
</dbReference>
<comment type="caution">
    <text evidence="15">The sequence shown here is derived from an EMBL/GenBank/DDBJ whole genome shotgun (WGS) entry which is preliminary data.</text>
</comment>
<feature type="region of interest" description="Disordered" evidence="13">
    <location>
        <begin position="549"/>
        <end position="575"/>
    </location>
</feature>
<evidence type="ECO:0000256" key="3">
    <source>
        <dbReference type="ARBA" id="ARBA00022491"/>
    </source>
</evidence>
<dbReference type="Gene3D" id="1.10.10.1500">
    <property type="entry name" value="JmjC domain-containing ribosomal oxygenase (ROX), dimer domain"/>
    <property type="match status" value="1"/>
</dbReference>
<dbReference type="Pfam" id="PF08007">
    <property type="entry name" value="JmjC_2"/>
    <property type="match status" value="1"/>
</dbReference>
<comment type="subcellular location">
    <subcellularLocation>
        <location evidence="1 12">Nucleus</location>
    </subcellularLocation>
</comment>
<keyword evidence="7 12" id="KW-0560">Oxidoreductase</keyword>
<comment type="cofactor">
    <cofactor evidence="12">
        <name>Fe(2+)</name>
        <dbReference type="ChEBI" id="CHEBI:29033"/>
    </cofactor>
    <text evidence="12">Binds 1 Fe(2+) ion per subunit.</text>
</comment>
<evidence type="ECO:0000256" key="6">
    <source>
        <dbReference type="ARBA" id="ARBA00022964"/>
    </source>
</evidence>
<evidence type="ECO:0000256" key="11">
    <source>
        <dbReference type="ARBA" id="ARBA00023242"/>
    </source>
</evidence>
<keyword evidence="18" id="KW-1185">Reference proteome</keyword>
<evidence type="ECO:0000256" key="9">
    <source>
        <dbReference type="ARBA" id="ARBA00023015"/>
    </source>
</evidence>
<feature type="compositionally biased region" description="Acidic residues" evidence="13">
    <location>
        <begin position="549"/>
        <end position="569"/>
    </location>
</feature>
<dbReference type="InterPro" id="IPR003347">
    <property type="entry name" value="JmjC_dom"/>
</dbReference>
<dbReference type="OMA" id="YLEYMGV"/>
<dbReference type="Gene3D" id="2.60.120.650">
    <property type="entry name" value="Cupin"/>
    <property type="match status" value="1"/>
</dbReference>
<comment type="similarity">
    <text evidence="2">Belongs to the ROX family. NO66 subfamily.</text>
</comment>
<dbReference type="EC" id="1.14.11.-" evidence="12"/>
<evidence type="ECO:0000256" key="8">
    <source>
        <dbReference type="ARBA" id="ARBA00023004"/>
    </source>
</evidence>
<evidence type="ECO:0000313" key="18">
    <source>
        <dbReference type="Proteomes" id="UP000323011"/>
    </source>
</evidence>
<evidence type="ECO:0000256" key="7">
    <source>
        <dbReference type="ARBA" id="ARBA00023002"/>
    </source>
</evidence>
<sequence length="597" mass="63256">MAAAASSAGAGGSENPFAGAMEGLKIAALGKSEATSVERAGAEVLEALSDPDPVVDIEMSADDYKRAPALGSWDKLGAGEKAGSPSEPPEDPREVGNKALEWLLFPMPVDAFFRDCWEQRPLIIRRHEVAPDFNAGLLSLADIRGLIEAGRLTYEDDLDVTSYKDGKRSTHNGTGVVPLSAALDNLENRGRSLRMLCPHAHLRPIYGLLSALEDGFGAFTGSNSYLTPAGTQGFAPHYDDIEAFLVQTEGAKRWRVYRPLSASTVLPRFSSRNFGQEDIGSPVLEAELRTGDLLYLPRGWIHQAVALPGCASLHLTVSTAMRFTWKDLVSLALEAAVEAAAAEDPALNRTLPRNMMDLLGVMRADDDGDKDRAALLAHAKELVATAVGLVDTDAAADQMARRFLRQRLPPLVDPATAAMQAEYTDPAVMESVALPPPPVTATAAGSSSSSAAAASSAASAAAADEDAASVGPLEFGPASVVRLAHPRATRMTVEAGECVVYHAHTNSVRFEGAEEGRLVFDIAVAPAVEALVRSYPGWLPALELPVMEVDSEDEGGDSEEDGDEDEDEAKPDSGRAVVLGMVEELVREGALVLRTLA</sequence>
<dbReference type="PANTHER" id="PTHR13096">
    <property type="entry name" value="MINA53 MYC INDUCED NUCLEAR ANTIGEN"/>
    <property type="match status" value="1"/>
</dbReference>
<evidence type="ECO:0000313" key="17">
    <source>
        <dbReference type="Proteomes" id="UP000322899"/>
    </source>
</evidence>
<keyword evidence="11 12" id="KW-0539">Nucleus</keyword>
<gene>
    <name evidence="16" type="ORF">FNF27_04785</name>
    <name evidence="15" type="ORF">FNF29_04667</name>
</gene>
<dbReference type="GO" id="GO:0005730">
    <property type="term" value="C:nucleolus"/>
    <property type="evidence" value="ECO:0007669"/>
    <property type="project" value="TreeGrafter"/>
</dbReference>
<accession>A0A5A8CFF4</accession>
<evidence type="ECO:0000256" key="1">
    <source>
        <dbReference type="ARBA" id="ARBA00004123"/>
    </source>
</evidence>
<reference evidence="17 18" key="1">
    <citation type="submission" date="2019-07" db="EMBL/GenBank/DDBJ databases">
        <title>Genomes of Cafeteria roenbergensis.</title>
        <authorList>
            <person name="Fischer M.G."/>
            <person name="Hackl T."/>
            <person name="Roman M."/>
        </authorList>
    </citation>
    <scope>NUCLEOTIDE SEQUENCE [LARGE SCALE GENOMIC DNA]</scope>
    <source>
        <strain evidence="15 18">BVI</strain>
        <strain evidence="16 17">E4-10P</strain>
    </source>
</reference>
<keyword evidence="8 12" id="KW-0408">Iron</keyword>
<dbReference type="EMBL" id="VLTO01000029">
    <property type="protein sequence ID" value="KAA0173828.1"/>
    <property type="molecule type" value="Genomic_DNA"/>
</dbReference>
<dbReference type="PANTHER" id="PTHR13096:SF8">
    <property type="entry name" value="RIBOSOMAL OXYGENASE 1"/>
    <property type="match status" value="1"/>
</dbReference>
<feature type="region of interest" description="Disordered" evidence="13">
    <location>
        <begin position="75"/>
        <end position="94"/>
    </location>
</feature>
<keyword evidence="10 12" id="KW-0804">Transcription</keyword>
<keyword evidence="6 12" id="KW-0223">Dioxygenase</keyword>
<evidence type="ECO:0000313" key="15">
    <source>
        <dbReference type="EMBL" id="KAA0151459.1"/>
    </source>
</evidence>
<dbReference type="PROSITE" id="PS51184">
    <property type="entry name" value="JMJC"/>
    <property type="match status" value="1"/>
</dbReference>
<dbReference type="GO" id="GO:0051864">
    <property type="term" value="F:histone H3K36 demethylase activity"/>
    <property type="evidence" value="ECO:0007669"/>
    <property type="project" value="TreeGrafter"/>
</dbReference>
<dbReference type="InterPro" id="IPR039994">
    <property type="entry name" value="NO66-like"/>
</dbReference>
<dbReference type="Proteomes" id="UP000322899">
    <property type="component" value="Unassembled WGS sequence"/>
</dbReference>
<dbReference type="Pfam" id="PF21233">
    <property type="entry name" value="WHD_RIOX1"/>
    <property type="match status" value="1"/>
</dbReference>
<evidence type="ECO:0000256" key="4">
    <source>
        <dbReference type="ARBA" id="ARBA00022723"/>
    </source>
</evidence>
<feature type="domain" description="JmjC" evidence="14">
    <location>
        <begin position="188"/>
        <end position="336"/>
    </location>
</feature>
<dbReference type="SMART" id="SM00558">
    <property type="entry name" value="JmjC"/>
    <property type="match status" value="1"/>
</dbReference>
<protein>
    <recommendedName>
        <fullName evidence="12">Bifunctional lysine-specific demethylase and histidyl-hydroxylase</fullName>
        <ecNumber evidence="12">1.14.11.-</ecNumber>
    </recommendedName>
</protein>
<evidence type="ECO:0000256" key="5">
    <source>
        <dbReference type="ARBA" id="ARBA00022853"/>
    </source>
</evidence>
<evidence type="ECO:0000256" key="13">
    <source>
        <dbReference type="SAM" id="MobiDB-lite"/>
    </source>
</evidence>
<evidence type="ECO:0000256" key="12">
    <source>
        <dbReference type="RuleBase" id="RU366061"/>
    </source>
</evidence>
<evidence type="ECO:0000256" key="10">
    <source>
        <dbReference type="ARBA" id="ARBA00023163"/>
    </source>
</evidence>